<dbReference type="Gene3D" id="2.60.120.650">
    <property type="entry name" value="Cupin"/>
    <property type="match status" value="1"/>
</dbReference>
<organism evidence="2">
    <name type="scientific">mine drainage metagenome</name>
    <dbReference type="NCBI Taxonomy" id="410659"/>
    <lineage>
        <taxon>unclassified sequences</taxon>
        <taxon>metagenomes</taxon>
        <taxon>ecological metagenomes</taxon>
    </lineage>
</organism>
<name>E6PV50_9ZZZZ</name>
<dbReference type="SUPFAM" id="SSF51197">
    <property type="entry name" value="Clavaminate synthase-like"/>
    <property type="match status" value="1"/>
</dbReference>
<evidence type="ECO:0000259" key="1">
    <source>
        <dbReference type="PROSITE" id="PS51184"/>
    </source>
</evidence>
<gene>
    <name evidence="2" type="ORF">CARN2_0017</name>
</gene>
<reference evidence="2" key="1">
    <citation type="submission" date="2009-10" db="EMBL/GenBank/DDBJ databases">
        <title>Diversity of trophic interactions inside an arsenic-rich microbial ecosystem.</title>
        <authorList>
            <person name="Bertin P.N."/>
            <person name="Heinrich-Salmeron A."/>
            <person name="Pelletier E."/>
            <person name="Goulhen-Chollet F."/>
            <person name="Arsene-Ploetze F."/>
            <person name="Gallien S."/>
            <person name="Calteau A."/>
            <person name="Vallenet D."/>
            <person name="Casiot C."/>
            <person name="Chane-Woon-Ming B."/>
            <person name="Giloteaux L."/>
            <person name="Barakat M."/>
            <person name="Bonnefoy V."/>
            <person name="Bruneel O."/>
            <person name="Chandler M."/>
            <person name="Cleiss J."/>
            <person name="Duran R."/>
            <person name="Elbaz-Poulichet F."/>
            <person name="Fonknechten N."/>
            <person name="Lauga B."/>
            <person name="Mornico D."/>
            <person name="Ortet P."/>
            <person name="Schaeffer C."/>
            <person name="Siguier P."/>
            <person name="Alexander Thil Smith A."/>
            <person name="Van Dorsselaer A."/>
            <person name="Weissenbach J."/>
            <person name="Medigue C."/>
            <person name="Le Paslier D."/>
        </authorList>
    </citation>
    <scope>NUCLEOTIDE SEQUENCE</scope>
</reference>
<proteinExistence type="predicted"/>
<protein>
    <submittedName>
        <fullName evidence="2">Transcription factor jumonji, jmjC</fullName>
    </submittedName>
</protein>
<accession>E6PV50</accession>
<dbReference type="EMBL" id="CABM01000062">
    <property type="protein sequence ID" value="CBH98807.1"/>
    <property type="molecule type" value="Genomic_DNA"/>
</dbReference>
<evidence type="ECO:0000313" key="2">
    <source>
        <dbReference type="EMBL" id="CBH98807.1"/>
    </source>
</evidence>
<sequence length="323" mass="36002">MSLVQTSDVCGSGLDRPKDALLAQAQGHLHAVDPAQFSSHRISPIRHDFDRHPLMQLPRLAQLAHDLMPSRQCRFIRPGSSQTSEFFHTPKTPDGQDIDAVFARIEEPGSWVALYNVQTDPHYAAFLDEVMASARPLIEPSQPGLFRVAGFIFISAPPSVTPFHIDRENNFWLQIRGRKIMTVFDHRDRAVVSAREVEEFIVHGSLAKVRLDPALRDHGRDFDVGPGDGVYFPATSPHMTRTTTDWVRPGDGVSISIGVVFYTAVTRHLARVHQCNRVLRQLGLQPSFPGASAWRDALKAPLGRVIAASRVHWRNHVAPPGAY</sequence>
<dbReference type="PROSITE" id="PS51184">
    <property type="entry name" value="JMJC"/>
    <property type="match status" value="1"/>
</dbReference>
<comment type="caution">
    <text evidence="2">The sequence shown here is derived from an EMBL/GenBank/DDBJ whole genome shotgun (WGS) entry which is preliminary data.</text>
</comment>
<dbReference type="InterPro" id="IPR003347">
    <property type="entry name" value="JmjC_dom"/>
</dbReference>
<feature type="domain" description="JmjC" evidence="1">
    <location>
        <begin position="116"/>
        <end position="276"/>
    </location>
</feature>
<dbReference type="AlphaFoldDB" id="E6PV50"/>